<sequence length="230" mass="25684">MLLDTHYHLDFLSDPDAFLAALDVQVVAQTVLPSSFTPGPLRSLGYHPWWVASDMDKQLELFDDAVHLTRFIGEIGLDFSPRRLDNADLQQRAFRHIVSALDEGHVMSIHAVRSASAVLDALEDCPATPIIHWFSGNSDELTRLIRMGGYISVNPRMLETKRGRAFVKQVPADRILLETDFPSSREQVETEHARDVSQALHETAAAISSLRGTDMVPAILENQQRLFGVS</sequence>
<feature type="binding site" evidence="2">
    <location>
        <position position="74"/>
    </location>
    <ligand>
        <name>a divalent metal cation</name>
        <dbReference type="ChEBI" id="CHEBI:60240"/>
        <label>1</label>
    </ligand>
</feature>
<dbReference type="SUPFAM" id="SSF51556">
    <property type="entry name" value="Metallo-dependent hydrolases"/>
    <property type="match status" value="1"/>
</dbReference>
<gene>
    <name evidence="3" type="ORF">HW450_08835</name>
</gene>
<keyword evidence="2" id="KW-0479">Metal-binding</keyword>
<dbReference type="GO" id="GO:0046872">
    <property type="term" value="F:metal ion binding"/>
    <property type="evidence" value="ECO:0007669"/>
    <property type="project" value="UniProtKB-KW"/>
</dbReference>
<feature type="binding site" evidence="2">
    <location>
        <position position="110"/>
    </location>
    <ligand>
        <name>a divalent metal cation</name>
        <dbReference type="ChEBI" id="CHEBI:60240"/>
        <label>2</label>
    </ligand>
</feature>
<feature type="binding site" evidence="2">
    <location>
        <position position="132"/>
    </location>
    <ligand>
        <name>a divalent metal cation</name>
        <dbReference type="ChEBI" id="CHEBI:60240"/>
        <label>2</label>
    </ligand>
</feature>
<dbReference type="RefSeq" id="WP_182385277.1">
    <property type="nucleotide sequence ID" value="NZ_CP059833.1"/>
</dbReference>
<keyword evidence="4" id="KW-1185">Reference proteome</keyword>
<organism evidence="3 4">
    <name type="scientific">Corynebacterium hindlerae</name>
    <dbReference type="NCBI Taxonomy" id="699041"/>
    <lineage>
        <taxon>Bacteria</taxon>
        <taxon>Bacillati</taxon>
        <taxon>Actinomycetota</taxon>
        <taxon>Actinomycetes</taxon>
        <taxon>Mycobacteriales</taxon>
        <taxon>Corynebacteriaceae</taxon>
        <taxon>Corynebacterium</taxon>
    </lineage>
</organism>
<dbReference type="Pfam" id="PF01026">
    <property type="entry name" value="TatD_DNase"/>
    <property type="match status" value="1"/>
</dbReference>
<dbReference type="PANTHER" id="PTHR46124:SF2">
    <property type="entry name" value="D-AMINOACYL-TRNA DEACYLASE"/>
    <property type="match status" value="1"/>
</dbReference>
<dbReference type="InterPro" id="IPR032466">
    <property type="entry name" value="Metal_Hydrolase"/>
</dbReference>
<evidence type="ECO:0000256" key="1">
    <source>
        <dbReference type="ARBA" id="ARBA00022801"/>
    </source>
</evidence>
<dbReference type="PROSITE" id="PS01137">
    <property type="entry name" value="TATD_1"/>
    <property type="match status" value="1"/>
</dbReference>
<dbReference type="Gene3D" id="3.20.20.140">
    <property type="entry name" value="Metal-dependent hydrolases"/>
    <property type="match status" value="1"/>
</dbReference>
<accession>A0A7G5FCX7</accession>
<dbReference type="AlphaFoldDB" id="A0A7G5FCX7"/>
<dbReference type="InterPro" id="IPR001130">
    <property type="entry name" value="TatD-like"/>
</dbReference>
<dbReference type="PIRSF" id="PIRSF005902">
    <property type="entry name" value="DNase_TatD"/>
    <property type="match status" value="1"/>
</dbReference>
<protein>
    <submittedName>
        <fullName evidence="3">TatD family hydrolase</fullName>
    </submittedName>
</protein>
<reference evidence="3 4" key="1">
    <citation type="submission" date="2020-07" db="EMBL/GenBank/DDBJ databases">
        <title>non toxigenic Corynebacterium sp. nov from a clinical source.</title>
        <authorList>
            <person name="Bernier A.-M."/>
            <person name="Bernard K."/>
        </authorList>
    </citation>
    <scope>NUCLEOTIDE SEQUENCE [LARGE SCALE GENOMIC DNA]</scope>
    <source>
        <strain evidence="4">NML 93-0612</strain>
    </source>
</reference>
<evidence type="ECO:0000313" key="4">
    <source>
        <dbReference type="Proteomes" id="UP000515570"/>
    </source>
</evidence>
<feature type="binding site" evidence="2">
    <location>
        <position position="180"/>
    </location>
    <ligand>
        <name>a divalent metal cation</name>
        <dbReference type="ChEBI" id="CHEBI:60240"/>
        <label>1</label>
    </ligand>
</feature>
<keyword evidence="1 3" id="KW-0378">Hydrolase</keyword>
<evidence type="ECO:0000313" key="3">
    <source>
        <dbReference type="EMBL" id="QMV84468.1"/>
    </source>
</evidence>
<dbReference type="EMBL" id="CP059833">
    <property type="protein sequence ID" value="QMV84468.1"/>
    <property type="molecule type" value="Genomic_DNA"/>
</dbReference>
<dbReference type="InterPro" id="IPR018228">
    <property type="entry name" value="DNase_TatD-rel_CS"/>
</dbReference>
<dbReference type="Proteomes" id="UP000515570">
    <property type="component" value="Chromosome"/>
</dbReference>
<dbReference type="PANTHER" id="PTHR46124">
    <property type="entry name" value="D-AMINOACYL-TRNA DEACYLASE"/>
    <property type="match status" value="1"/>
</dbReference>
<proteinExistence type="predicted"/>
<name>A0A7G5FCX7_9CORY</name>
<evidence type="ECO:0000256" key="2">
    <source>
        <dbReference type="PIRSR" id="PIRSR005902-1"/>
    </source>
</evidence>
<dbReference type="GO" id="GO:0016788">
    <property type="term" value="F:hydrolase activity, acting on ester bonds"/>
    <property type="evidence" value="ECO:0007669"/>
    <property type="project" value="InterPro"/>
</dbReference>